<organism evidence="15 16">
    <name type="scientific">Schizopora paradoxa</name>
    <dbReference type="NCBI Taxonomy" id="27342"/>
    <lineage>
        <taxon>Eukaryota</taxon>
        <taxon>Fungi</taxon>
        <taxon>Dikarya</taxon>
        <taxon>Basidiomycota</taxon>
        <taxon>Agaricomycotina</taxon>
        <taxon>Agaricomycetes</taxon>
        <taxon>Hymenochaetales</taxon>
        <taxon>Schizoporaceae</taxon>
        <taxon>Schizopora</taxon>
    </lineage>
</organism>
<evidence type="ECO:0000256" key="6">
    <source>
        <dbReference type="ARBA" id="ARBA00022664"/>
    </source>
</evidence>
<evidence type="ECO:0000256" key="4">
    <source>
        <dbReference type="ARBA" id="ARBA00022448"/>
    </source>
</evidence>
<dbReference type="GO" id="GO:0035145">
    <property type="term" value="C:exon-exon junction complex"/>
    <property type="evidence" value="ECO:0007669"/>
    <property type="project" value="InterPro"/>
</dbReference>
<feature type="compositionally biased region" description="Basic and acidic residues" evidence="13">
    <location>
        <begin position="714"/>
        <end position="736"/>
    </location>
</feature>
<feature type="compositionally biased region" description="Low complexity" evidence="13">
    <location>
        <begin position="82"/>
        <end position="94"/>
    </location>
</feature>
<evidence type="ECO:0000256" key="2">
    <source>
        <dbReference type="ARBA" id="ARBA00004496"/>
    </source>
</evidence>
<evidence type="ECO:0000256" key="5">
    <source>
        <dbReference type="ARBA" id="ARBA00022490"/>
    </source>
</evidence>
<evidence type="ECO:0000256" key="12">
    <source>
        <dbReference type="ARBA" id="ARBA00023242"/>
    </source>
</evidence>
<keyword evidence="8" id="KW-0810">Translation regulation</keyword>
<comment type="similarity">
    <text evidence="3">Belongs to the CASC3 family.</text>
</comment>
<feature type="region of interest" description="Disordered" evidence="13">
    <location>
        <begin position="710"/>
        <end position="763"/>
    </location>
</feature>
<protein>
    <recommendedName>
        <fullName evidence="14">Btz domain-containing protein</fullName>
    </recommendedName>
</protein>
<feature type="compositionally biased region" description="Basic and acidic residues" evidence="13">
    <location>
        <begin position="29"/>
        <end position="48"/>
    </location>
</feature>
<keyword evidence="10" id="KW-0866">Nonsense-mediated mRNA decay</keyword>
<name>A0A0H2S6U9_9AGAM</name>
<feature type="compositionally biased region" description="Basic and acidic residues" evidence="13">
    <location>
        <begin position="311"/>
        <end position="333"/>
    </location>
</feature>
<evidence type="ECO:0000313" key="15">
    <source>
        <dbReference type="EMBL" id="KLO19927.1"/>
    </source>
</evidence>
<comment type="subcellular location">
    <subcellularLocation>
        <location evidence="2">Cytoplasm</location>
    </subcellularLocation>
    <subcellularLocation>
        <location evidence="1">Nucleus</location>
    </subcellularLocation>
</comment>
<evidence type="ECO:0000256" key="10">
    <source>
        <dbReference type="ARBA" id="ARBA00023161"/>
    </source>
</evidence>
<feature type="compositionally biased region" description="Basic and acidic residues" evidence="13">
    <location>
        <begin position="180"/>
        <end position="194"/>
    </location>
</feature>
<dbReference type="GO" id="GO:0005737">
    <property type="term" value="C:cytoplasm"/>
    <property type="evidence" value="ECO:0007669"/>
    <property type="project" value="UniProtKB-SubCell"/>
</dbReference>
<evidence type="ECO:0000259" key="14">
    <source>
        <dbReference type="Pfam" id="PF09405"/>
    </source>
</evidence>
<evidence type="ECO:0000256" key="7">
    <source>
        <dbReference type="ARBA" id="ARBA00022816"/>
    </source>
</evidence>
<keyword evidence="6" id="KW-0507">mRNA processing</keyword>
<dbReference type="GO" id="GO:0006417">
    <property type="term" value="P:regulation of translation"/>
    <property type="evidence" value="ECO:0007669"/>
    <property type="project" value="UniProtKB-KW"/>
</dbReference>
<feature type="domain" description="Btz" evidence="14">
    <location>
        <begin position="209"/>
        <end position="333"/>
    </location>
</feature>
<feature type="compositionally biased region" description="Acidic residues" evidence="13">
    <location>
        <begin position="50"/>
        <end position="68"/>
    </location>
</feature>
<dbReference type="STRING" id="27342.A0A0H2S6U9"/>
<keyword evidence="7" id="KW-0509">mRNA transport</keyword>
<feature type="compositionally biased region" description="Polar residues" evidence="13">
    <location>
        <begin position="213"/>
        <end position="223"/>
    </location>
</feature>
<keyword evidence="9" id="KW-0694">RNA-binding</keyword>
<sequence length="849" mass="93028">MSPAVVASSSSPSSSKADMKGHARKTREVRRPARGKREEDEGIERVAMSDESDSEDTIESDTDSDSEAESTMQTNGQVDAVTPRTTQSPQPTQPAKVASPSSEDPPRSAPAFFSASDKGWMVGGTGDWSEMVADEGANGTAQLPVIDFADLNQDVVDAPAFSKESDKSGTEPEVTVTTSKEQEDKSPESQESARRGSVRGGVPRRALGHAVRQQYQQRLQSDPSFVPTVGEFWGHDPRLIPEDMRSMSDWWRDRKFARGRGRGMMSHRGFRGRGRGGFNGQSHAFASQAVEDETAAQDSPTSPDVPSIDRAWTHDGFEEMRRREDKRKAEQQQKRPFKPYQRRGDVSPASSSSRGGFIAGRGRGGFISGRGGFHVRRNSFSSNAKSDRVWYIMKPERTWTKQLEGFLHFDNFGKPWSGKPSGFRVHLPGKRSDFVKAPATAHRVIAPADVRTQAHSDAASATEREKTYVVRLPKVVDPKENPETFALHVPESLTTVEEPKFDESPVATTSRVTVEMERMKTSAPSAPVSPVARRSEPSNSASLPVQTLSEDTVSTPGLTRENSVSEVSVQEPQSSIPPTQSNGVEEERLTHPHLPPLQTVFAPTNQPSPTYASPYVYPPQLPPGVAFNHQGYPYEVASGRPVFLQPTPPPPVPLYNPRPMQHNMHTGMPFVPGHMHHASLPPDFMPMHPHTPPVNGYVDPQMGAPLFSLPRQSSRVEIRAPSDSNDGVKGKGERKPSGLRNSTVNGESSVNSGTVQHQQTSNGQVYYGQSMEYGYTDMGRASSQMYQAPQGTVGSPNSDGAQLQQSIDPSAVGYDGYQQYYYPGYGYPAYMPSQYDPYAGDPNQSAGYY</sequence>
<accession>A0A0H2S6U9</accession>
<dbReference type="InParanoid" id="A0A0H2S6U9"/>
<dbReference type="Proteomes" id="UP000053477">
    <property type="component" value="Unassembled WGS sequence"/>
</dbReference>
<gene>
    <name evidence="15" type="ORF">SCHPADRAFT_898495</name>
</gene>
<feature type="region of interest" description="Disordered" evidence="13">
    <location>
        <begin position="157"/>
        <end position="226"/>
    </location>
</feature>
<evidence type="ECO:0000256" key="8">
    <source>
        <dbReference type="ARBA" id="ARBA00022845"/>
    </source>
</evidence>
<feature type="compositionally biased region" description="Polar residues" evidence="13">
    <location>
        <begin position="537"/>
        <end position="562"/>
    </location>
</feature>
<evidence type="ECO:0000256" key="9">
    <source>
        <dbReference type="ARBA" id="ARBA00022884"/>
    </source>
</evidence>
<evidence type="ECO:0000256" key="3">
    <source>
        <dbReference type="ARBA" id="ARBA00009548"/>
    </source>
</evidence>
<keyword evidence="12" id="KW-0539">Nucleus</keyword>
<evidence type="ECO:0000256" key="13">
    <source>
        <dbReference type="SAM" id="MobiDB-lite"/>
    </source>
</evidence>
<dbReference type="Pfam" id="PF09405">
    <property type="entry name" value="Btz"/>
    <property type="match status" value="1"/>
</dbReference>
<dbReference type="GO" id="GO:0051028">
    <property type="term" value="P:mRNA transport"/>
    <property type="evidence" value="ECO:0007669"/>
    <property type="project" value="UniProtKB-KW"/>
</dbReference>
<dbReference type="GO" id="GO:0000184">
    <property type="term" value="P:nuclear-transcribed mRNA catabolic process, nonsense-mediated decay"/>
    <property type="evidence" value="ECO:0007669"/>
    <property type="project" value="UniProtKB-KW"/>
</dbReference>
<feature type="compositionally biased region" description="Low complexity" evidence="13">
    <location>
        <begin position="1"/>
        <end position="15"/>
    </location>
</feature>
<feature type="compositionally biased region" description="Low complexity" evidence="13">
    <location>
        <begin position="564"/>
        <end position="574"/>
    </location>
</feature>
<feature type="region of interest" description="Disordered" evidence="13">
    <location>
        <begin position="262"/>
        <end position="281"/>
    </location>
</feature>
<dbReference type="OrthoDB" id="3361414at2759"/>
<keyword evidence="16" id="KW-1185">Reference proteome</keyword>
<evidence type="ECO:0000256" key="1">
    <source>
        <dbReference type="ARBA" id="ARBA00004123"/>
    </source>
</evidence>
<dbReference type="AlphaFoldDB" id="A0A0H2S6U9"/>
<feature type="region of interest" description="Disordered" evidence="13">
    <location>
        <begin position="289"/>
        <end position="363"/>
    </location>
</feature>
<feature type="compositionally biased region" description="Polar residues" evidence="13">
    <location>
        <begin position="739"/>
        <end position="763"/>
    </location>
</feature>
<keyword evidence="11" id="KW-0508">mRNA splicing</keyword>
<feature type="region of interest" description="Disordered" evidence="13">
    <location>
        <begin position="516"/>
        <end position="586"/>
    </location>
</feature>
<reference evidence="15 16" key="1">
    <citation type="submission" date="2015-04" db="EMBL/GenBank/DDBJ databases">
        <title>Complete genome sequence of Schizopora paradoxa KUC8140, a cosmopolitan wood degrader in East Asia.</title>
        <authorList>
            <consortium name="DOE Joint Genome Institute"/>
            <person name="Min B."/>
            <person name="Park H."/>
            <person name="Jang Y."/>
            <person name="Kim J.-J."/>
            <person name="Kim K.H."/>
            <person name="Pangilinan J."/>
            <person name="Lipzen A."/>
            <person name="Riley R."/>
            <person name="Grigoriev I.V."/>
            <person name="Spatafora J.W."/>
            <person name="Choi I.-G."/>
        </authorList>
    </citation>
    <scope>NUCLEOTIDE SEQUENCE [LARGE SCALE GENOMIC DNA]</scope>
    <source>
        <strain evidence="15 16">KUC8140</strain>
    </source>
</reference>
<dbReference type="GO" id="GO:0008380">
    <property type="term" value="P:RNA splicing"/>
    <property type="evidence" value="ECO:0007669"/>
    <property type="project" value="UniProtKB-KW"/>
</dbReference>
<evidence type="ECO:0000313" key="16">
    <source>
        <dbReference type="Proteomes" id="UP000053477"/>
    </source>
</evidence>
<keyword evidence="4" id="KW-0813">Transport</keyword>
<feature type="region of interest" description="Disordered" evidence="13">
    <location>
        <begin position="1"/>
        <end position="135"/>
    </location>
</feature>
<dbReference type="GO" id="GO:0003729">
    <property type="term" value="F:mRNA binding"/>
    <property type="evidence" value="ECO:0007669"/>
    <property type="project" value="InterPro"/>
</dbReference>
<proteinExistence type="inferred from homology"/>
<dbReference type="GO" id="GO:0006397">
    <property type="term" value="P:mRNA processing"/>
    <property type="evidence" value="ECO:0007669"/>
    <property type="project" value="UniProtKB-KW"/>
</dbReference>
<keyword evidence="5" id="KW-0963">Cytoplasm</keyword>
<dbReference type="InterPro" id="IPR018545">
    <property type="entry name" value="Btz_dom"/>
</dbReference>
<evidence type="ECO:0000256" key="11">
    <source>
        <dbReference type="ARBA" id="ARBA00023187"/>
    </source>
</evidence>
<dbReference type="EMBL" id="KQ085884">
    <property type="protein sequence ID" value="KLO19927.1"/>
    <property type="molecule type" value="Genomic_DNA"/>
</dbReference>